<proteinExistence type="predicted"/>
<accession>A0AA43ZS37</accession>
<keyword evidence="1" id="KW-1133">Transmembrane helix</keyword>
<feature type="transmembrane region" description="Helical" evidence="1">
    <location>
        <begin position="87"/>
        <end position="107"/>
    </location>
</feature>
<evidence type="ECO:0000313" key="3">
    <source>
        <dbReference type="Proteomes" id="UP001171751"/>
    </source>
</evidence>
<keyword evidence="1" id="KW-0812">Transmembrane</keyword>
<evidence type="ECO:0000313" key="2">
    <source>
        <dbReference type="EMBL" id="MDO5457394.1"/>
    </source>
</evidence>
<feature type="transmembrane region" description="Helical" evidence="1">
    <location>
        <begin position="7"/>
        <end position="25"/>
    </location>
</feature>
<gene>
    <name evidence="2" type="ORF">Q4F26_03530</name>
</gene>
<sequence>MRAWQKLIVNALIFVALSAFIPGFYVSSFWVAIGAAIILGLLNIFIRPILTLLSLPVNLLTFGLFSIVINGIILSLTSGFMGDSFDFSSFWTTLLVAILMSLINSFIDSRTY</sequence>
<comment type="caution">
    <text evidence="2">The sequence shown here is derived from an EMBL/GenBank/DDBJ whole genome shotgun (WGS) entry which is preliminary data.</text>
</comment>
<dbReference type="Pfam" id="PF04020">
    <property type="entry name" value="Phage_holin_4_2"/>
    <property type="match status" value="1"/>
</dbReference>
<protein>
    <submittedName>
        <fullName evidence="2">Phage holin family protein</fullName>
    </submittedName>
</protein>
<organism evidence="2 3">
    <name type="scientific">Atopococcus tabaci</name>
    <dbReference type="NCBI Taxonomy" id="269774"/>
    <lineage>
        <taxon>Bacteria</taxon>
        <taxon>Bacillati</taxon>
        <taxon>Bacillota</taxon>
        <taxon>Bacilli</taxon>
        <taxon>Lactobacillales</taxon>
        <taxon>Carnobacteriaceae</taxon>
        <taxon>Atopococcus</taxon>
    </lineage>
</organism>
<dbReference type="Proteomes" id="UP001171751">
    <property type="component" value="Unassembled WGS sequence"/>
</dbReference>
<dbReference type="InterPro" id="IPR007165">
    <property type="entry name" value="Phage_holin_4_2"/>
</dbReference>
<reference evidence="2" key="1">
    <citation type="submission" date="2023-07" db="EMBL/GenBank/DDBJ databases">
        <title>Between Cages and Wild: Unraveling the Impact of Captivity on Animal Microbiomes and Antimicrobial Resistance.</title>
        <authorList>
            <person name="Schmartz G.P."/>
            <person name="Rehner J."/>
            <person name="Schuff M.J."/>
            <person name="Becker S.L."/>
            <person name="Kravczyk M."/>
            <person name="Gurevich A."/>
            <person name="Francke R."/>
            <person name="Mueller R."/>
            <person name="Keller V."/>
            <person name="Keller A."/>
        </authorList>
    </citation>
    <scope>NUCLEOTIDE SEQUENCE</scope>
    <source>
        <strain evidence="2">S39M_St_73</strain>
    </source>
</reference>
<dbReference type="AlphaFoldDB" id="A0AA43ZS37"/>
<keyword evidence="1" id="KW-0472">Membrane</keyword>
<dbReference type="EMBL" id="JAUNQW010000010">
    <property type="protein sequence ID" value="MDO5457394.1"/>
    <property type="molecule type" value="Genomic_DNA"/>
</dbReference>
<dbReference type="PANTHER" id="PTHR37309">
    <property type="entry name" value="SLR0284 PROTEIN"/>
    <property type="match status" value="1"/>
</dbReference>
<evidence type="ECO:0000256" key="1">
    <source>
        <dbReference type="SAM" id="Phobius"/>
    </source>
</evidence>
<keyword evidence="3" id="KW-1185">Reference proteome</keyword>
<dbReference type="PANTHER" id="PTHR37309:SF1">
    <property type="entry name" value="SLR0284 PROTEIN"/>
    <property type="match status" value="1"/>
</dbReference>
<name>A0AA43ZS37_9LACT</name>
<feature type="transmembrane region" description="Helical" evidence="1">
    <location>
        <begin position="57"/>
        <end position="81"/>
    </location>
</feature>
<feature type="transmembrane region" description="Helical" evidence="1">
    <location>
        <begin position="31"/>
        <end position="50"/>
    </location>
</feature>